<protein>
    <submittedName>
        <fullName evidence="1">Uncharacterized protein</fullName>
    </submittedName>
</protein>
<name>A0AAN1U9Z3_9PROT</name>
<dbReference type="EMBL" id="CP023189">
    <property type="protein sequence ID" value="AXN01434.1"/>
    <property type="molecule type" value="Genomic_DNA"/>
</dbReference>
<reference evidence="1 2" key="1">
    <citation type="submission" date="2017-09" db="EMBL/GenBank/DDBJ databases">
        <authorList>
            <person name="Kim K.H."/>
            <person name="Chun B.H."/>
            <person name="Han G.S."/>
            <person name="Hyun S.G."/>
            <person name="Jeon C.O."/>
        </authorList>
    </citation>
    <scope>NUCLEOTIDE SEQUENCE [LARGE SCALE GENOMIC DNA]</scope>
    <source>
        <strain evidence="1 2">SH</strain>
    </source>
</reference>
<dbReference type="AlphaFoldDB" id="A0AAN1U9Z3"/>
<dbReference type="Proteomes" id="UP000256572">
    <property type="component" value="Chromosome"/>
</dbReference>
<sequence length="74" mass="8381">MKCQLGAAKILLVGGPLDGEYRSLPYASTIYVVRVNPAIGPRKRGIYELEVETLDGGEFYFQGWEDLNDRDCRR</sequence>
<gene>
    <name evidence="1" type="ORF">CJF59_13410</name>
</gene>
<organism evidence="1 2">
    <name type="scientific">Acetobacter pomorum</name>
    <dbReference type="NCBI Taxonomy" id="65959"/>
    <lineage>
        <taxon>Bacteria</taxon>
        <taxon>Pseudomonadati</taxon>
        <taxon>Pseudomonadota</taxon>
        <taxon>Alphaproteobacteria</taxon>
        <taxon>Acetobacterales</taxon>
        <taxon>Acetobacteraceae</taxon>
        <taxon>Acetobacter</taxon>
    </lineage>
</organism>
<evidence type="ECO:0000313" key="2">
    <source>
        <dbReference type="Proteomes" id="UP000256572"/>
    </source>
</evidence>
<evidence type="ECO:0000313" key="1">
    <source>
        <dbReference type="EMBL" id="AXN01434.1"/>
    </source>
</evidence>
<accession>A0AAN1U9Z3</accession>
<reference evidence="1 2" key="2">
    <citation type="submission" date="2018-08" db="EMBL/GenBank/DDBJ databases">
        <title>Acetobacter oryzifermentans sp. nov., isolated from Korea traditional vinegar and reclassification of Acetobacter pasteurianus subsp. ascendens (Henneberg 1898) as Acetobacter ascendens comb. nov.</title>
        <authorList>
            <person name="Cho G.Y."/>
            <person name="Lee S.H."/>
        </authorList>
    </citation>
    <scope>NUCLEOTIDE SEQUENCE [LARGE SCALE GENOMIC DNA]</scope>
    <source>
        <strain evidence="1 2">SH</strain>
    </source>
</reference>
<proteinExistence type="predicted"/>